<dbReference type="AlphaFoldDB" id="A0A931ICD0"/>
<dbReference type="EMBL" id="JADMLG010000008">
    <property type="protein sequence ID" value="MBH0778809.1"/>
    <property type="molecule type" value="Genomic_DNA"/>
</dbReference>
<reference evidence="1" key="1">
    <citation type="submission" date="2020-11" db="EMBL/GenBank/DDBJ databases">
        <title>Nocardia NEAU-351.nov., a novel actinomycete isolated from the cow dung.</title>
        <authorList>
            <person name="Zhang X."/>
        </authorList>
    </citation>
    <scope>NUCLEOTIDE SEQUENCE</scope>
    <source>
        <strain evidence="1">NEAU-351</strain>
    </source>
</reference>
<dbReference type="Proteomes" id="UP000655751">
    <property type="component" value="Unassembled WGS sequence"/>
</dbReference>
<name>A0A931ICD0_9NOCA</name>
<evidence type="ECO:0000313" key="2">
    <source>
        <dbReference type="Proteomes" id="UP000655751"/>
    </source>
</evidence>
<keyword evidence="2" id="KW-1185">Reference proteome</keyword>
<comment type="caution">
    <text evidence="1">The sequence shown here is derived from an EMBL/GenBank/DDBJ whole genome shotgun (WGS) entry which is preliminary data.</text>
</comment>
<proteinExistence type="predicted"/>
<accession>A0A931ICD0</accession>
<organism evidence="1 2">
    <name type="scientific">Nocardia bovistercoris</name>
    <dbReference type="NCBI Taxonomy" id="2785916"/>
    <lineage>
        <taxon>Bacteria</taxon>
        <taxon>Bacillati</taxon>
        <taxon>Actinomycetota</taxon>
        <taxon>Actinomycetes</taxon>
        <taxon>Mycobacteriales</taxon>
        <taxon>Nocardiaceae</taxon>
        <taxon>Nocardia</taxon>
    </lineage>
</organism>
<dbReference type="RefSeq" id="WP_196151103.1">
    <property type="nucleotide sequence ID" value="NZ_JADMLG010000008.1"/>
</dbReference>
<sequence>MIHLDTVANRVATALCVQCGAPTNFVPVGWATGRRFASGELRATTSSNMRCDDCIDLLPRSRLSPPSSW</sequence>
<evidence type="ECO:0000313" key="1">
    <source>
        <dbReference type="EMBL" id="MBH0778809.1"/>
    </source>
</evidence>
<protein>
    <submittedName>
        <fullName evidence="1">Uncharacterized protein</fullName>
    </submittedName>
</protein>
<gene>
    <name evidence="1" type="ORF">IT779_21235</name>
</gene>